<dbReference type="Pfam" id="PF14388">
    <property type="entry name" value="DUF4419"/>
    <property type="match status" value="2"/>
</dbReference>
<dbReference type="AlphaFoldDB" id="A0A7S3CP50"/>
<dbReference type="InterPro" id="IPR025533">
    <property type="entry name" value="DUF4419"/>
</dbReference>
<dbReference type="PANTHER" id="PTHR31252:SF11">
    <property type="entry name" value="DUF4419 DOMAIN-CONTAINING PROTEIN"/>
    <property type="match status" value="1"/>
</dbReference>
<dbReference type="EMBL" id="HBIA01007168">
    <property type="protein sequence ID" value="CAE0231890.1"/>
    <property type="molecule type" value="Transcribed_RNA"/>
</dbReference>
<dbReference type="PANTHER" id="PTHR31252">
    <property type="entry name" value="DUF4419 DOMAIN-CONTAINING PROTEIN"/>
    <property type="match status" value="1"/>
</dbReference>
<name>A0A7S3CP50_9SPIT</name>
<reference evidence="1" key="1">
    <citation type="submission" date="2021-01" db="EMBL/GenBank/DDBJ databases">
        <authorList>
            <person name="Corre E."/>
            <person name="Pelletier E."/>
            <person name="Niang G."/>
            <person name="Scheremetjew M."/>
            <person name="Finn R."/>
            <person name="Kale V."/>
            <person name="Holt S."/>
            <person name="Cochrane G."/>
            <person name="Meng A."/>
            <person name="Brown T."/>
            <person name="Cohen L."/>
        </authorList>
    </citation>
    <scope>NUCLEOTIDE SEQUENCE</scope>
    <source>
        <strain evidence="1">Ras09</strain>
    </source>
</reference>
<gene>
    <name evidence="1" type="ORF">SRAS04492_LOCUS3688</name>
</gene>
<organism evidence="1">
    <name type="scientific">Strombidium rassoulzadegani</name>
    <dbReference type="NCBI Taxonomy" id="1082188"/>
    <lineage>
        <taxon>Eukaryota</taxon>
        <taxon>Sar</taxon>
        <taxon>Alveolata</taxon>
        <taxon>Ciliophora</taxon>
        <taxon>Intramacronucleata</taxon>
        <taxon>Spirotrichea</taxon>
        <taxon>Oligotrichia</taxon>
        <taxon>Strombidiidae</taxon>
        <taxon>Strombidium</taxon>
    </lineage>
</organism>
<proteinExistence type="predicted"/>
<sequence>MVNKRMKLVQCFRKPEVDYKDPSSEGKDALFYNTFRNGFLSAVAMSYNFHLPLILSPADVWLVVLQGFRMHLDKNPDKEFVKLAFQKLDKLGGHVKQKMKVKDEKLHPYVHKIEHSKFEALLQGLLDKTAKKLWNEKHAGTDFSPGSDFASAPKQLPEVQSPSEVFEFNMTSEYEVRLDKEKGLRKAAADQGLDFEETEGDKEEMQRLEGESRRQKALHRMVFQATALQTARMPLEQSTQQQNCSIPKVRFLGTLLDWKTLKRKITYLDRFGCHRWLDALLPVINKFIAAIEKDEVDKGFWENIYSVVPTKTATSDNKVHGWVCNFFPFSGLEETDNFHSKSIMKKMFRERGSEVKKNMFDEGDFPRGLSSLPLKVNDSEFLLFSGFLGVEFHNEVVDPNYPEEPLQYVKPAVGWALYEEDASIKSNLPKVSIAADTAGALFK</sequence>
<protein>
    <submittedName>
        <fullName evidence="1">Uncharacterized protein</fullName>
    </submittedName>
</protein>
<accession>A0A7S3CP50</accession>
<evidence type="ECO:0000313" key="1">
    <source>
        <dbReference type="EMBL" id="CAE0231890.1"/>
    </source>
</evidence>